<dbReference type="Gene3D" id="1.10.10.10">
    <property type="entry name" value="Winged helix-like DNA-binding domain superfamily/Winged helix DNA-binding domain"/>
    <property type="match status" value="1"/>
</dbReference>
<evidence type="ECO:0000313" key="5">
    <source>
        <dbReference type="EMBL" id="GEN47076.1"/>
    </source>
</evidence>
<dbReference type="SMART" id="SM00345">
    <property type="entry name" value="HTH_GNTR"/>
    <property type="match status" value="1"/>
</dbReference>
<dbReference type="PROSITE" id="PS50949">
    <property type="entry name" value="HTH_GNTR"/>
    <property type="match status" value="1"/>
</dbReference>
<evidence type="ECO:0000259" key="4">
    <source>
        <dbReference type="PROSITE" id="PS50949"/>
    </source>
</evidence>
<dbReference type="CDD" id="cd07377">
    <property type="entry name" value="WHTH_GntR"/>
    <property type="match status" value="1"/>
</dbReference>
<dbReference type="PANTHER" id="PTHR43537">
    <property type="entry name" value="TRANSCRIPTIONAL REGULATOR, GNTR FAMILY"/>
    <property type="match status" value="1"/>
</dbReference>
<dbReference type="RefSeq" id="WP_146818439.1">
    <property type="nucleotide sequence ID" value="NZ_BJYA01000024.1"/>
</dbReference>
<evidence type="ECO:0000313" key="6">
    <source>
        <dbReference type="Proteomes" id="UP000321440"/>
    </source>
</evidence>
<dbReference type="AlphaFoldDB" id="A0A511W7S9"/>
<protein>
    <recommendedName>
        <fullName evidence="4">HTH gntR-type domain-containing protein</fullName>
    </recommendedName>
</protein>
<gene>
    <name evidence="5" type="ORF">AHA02nite_28520</name>
</gene>
<dbReference type="GO" id="GO:0003700">
    <property type="term" value="F:DNA-binding transcription factor activity"/>
    <property type="evidence" value="ECO:0007669"/>
    <property type="project" value="InterPro"/>
</dbReference>
<dbReference type="SUPFAM" id="SSF46785">
    <property type="entry name" value="Winged helix' DNA-binding domain"/>
    <property type="match status" value="1"/>
</dbReference>
<keyword evidence="1" id="KW-0805">Transcription regulation</keyword>
<accession>A0A511W7S9</accession>
<keyword evidence="3" id="KW-0804">Transcription</keyword>
<dbReference type="InterPro" id="IPR036390">
    <property type="entry name" value="WH_DNA-bd_sf"/>
</dbReference>
<evidence type="ECO:0000256" key="2">
    <source>
        <dbReference type="ARBA" id="ARBA00023125"/>
    </source>
</evidence>
<dbReference type="InterPro" id="IPR000524">
    <property type="entry name" value="Tscrpt_reg_HTH_GntR"/>
</dbReference>
<dbReference type="Pfam" id="PF00392">
    <property type="entry name" value="GntR"/>
    <property type="match status" value="1"/>
</dbReference>
<dbReference type="GO" id="GO:0003677">
    <property type="term" value="F:DNA binding"/>
    <property type="evidence" value="ECO:0007669"/>
    <property type="project" value="UniProtKB-KW"/>
</dbReference>
<feature type="domain" description="HTH gntR-type" evidence="4">
    <location>
        <begin position="14"/>
        <end position="81"/>
    </location>
</feature>
<sequence length="214" mass="24917">MYNNRTDTQELIGKSLPDQISNFILKKILREDYKAGEKIVEEDIARELNTSRAPVREALYLLQVKGIVDRVPRRGTIVKPFTDKDVSDYLVVMIGIIEQGISLSQNMWTDENKEQFKVLYQDTKEKYRQQDVIEYQDNAEKLFRFILYLTDNKALIKFYEETNQILNVFAQVQWDKETVEDFAPEFDDFANAILESNFDQAKVAVAKALKKGKG</sequence>
<dbReference type="OrthoDB" id="2374506at2"/>
<reference evidence="5 6" key="1">
    <citation type="submission" date="2019-07" db="EMBL/GenBank/DDBJ databases">
        <title>Whole genome shotgun sequence of Alkalibacillus haloalkaliphilus NBRC 103110.</title>
        <authorList>
            <person name="Hosoyama A."/>
            <person name="Uohara A."/>
            <person name="Ohji S."/>
            <person name="Ichikawa N."/>
        </authorList>
    </citation>
    <scope>NUCLEOTIDE SEQUENCE [LARGE SCALE GENOMIC DNA]</scope>
    <source>
        <strain evidence="5 6">NBRC 103110</strain>
    </source>
</reference>
<dbReference type="InterPro" id="IPR036388">
    <property type="entry name" value="WH-like_DNA-bd_sf"/>
</dbReference>
<proteinExistence type="predicted"/>
<keyword evidence="6" id="KW-1185">Reference proteome</keyword>
<comment type="caution">
    <text evidence="5">The sequence shown here is derived from an EMBL/GenBank/DDBJ whole genome shotgun (WGS) entry which is preliminary data.</text>
</comment>
<name>A0A511W7S9_9BACI</name>
<dbReference type="EMBL" id="BJYA01000024">
    <property type="protein sequence ID" value="GEN47076.1"/>
    <property type="molecule type" value="Genomic_DNA"/>
</dbReference>
<evidence type="ECO:0000256" key="3">
    <source>
        <dbReference type="ARBA" id="ARBA00023163"/>
    </source>
</evidence>
<dbReference type="Proteomes" id="UP000321440">
    <property type="component" value="Unassembled WGS sequence"/>
</dbReference>
<dbReference type="PANTHER" id="PTHR43537:SF24">
    <property type="entry name" value="GLUCONATE OPERON TRANSCRIPTIONAL REPRESSOR"/>
    <property type="match status" value="1"/>
</dbReference>
<keyword evidence="2" id="KW-0238">DNA-binding</keyword>
<evidence type="ECO:0000256" key="1">
    <source>
        <dbReference type="ARBA" id="ARBA00023015"/>
    </source>
</evidence>
<organism evidence="5 6">
    <name type="scientific">Alkalibacillus haloalkaliphilus</name>
    <dbReference type="NCBI Taxonomy" id="94136"/>
    <lineage>
        <taxon>Bacteria</taxon>
        <taxon>Bacillati</taxon>
        <taxon>Bacillota</taxon>
        <taxon>Bacilli</taxon>
        <taxon>Bacillales</taxon>
        <taxon>Bacillaceae</taxon>
        <taxon>Alkalibacillus</taxon>
    </lineage>
</organism>